<keyword evidence="6" id="KW-1185">Reference proteome</keyword>
<dbReference type="Gene3D" id="2.70.70.10">
    <property type="entry name" value="Glucose Permease (Domain IIA)"/>
    <property type="match status" value="1"/>
</dbReference>
<dbReference type="Pfam" id="PF01551">
    <property type="entry name" value="Peptidase_M23"/>
    <property type="match status" value="1"/>
</dbReference>
<feature type="domain" description="LysM" evidence="4">
    <location>
        <begin position="51"/>
        <end position="95"/>
    </location>
</feature>
<evidence type="ECO:0000259" key="4">
    <source>
        <dbReference type="PROSITE" id="PS51782"/>
    </source>
</evidence>
<dbReference type="RefSeq" id="WP_077412198.1">
    <property type="nucleotide sequence ID" value="NZ_JBHRTS010000003.1"/>
</dbReference>
<accession>A0ABV7J711</accession>
<evidence type="ECO:0000256" key="3">
    <source>
        <dbReference type="SAM" id="SignalP"/>
    </source>
</evidence>
<dbReference type="Proteomes" id="UP001595533">
    <property type="component" value="Unassembled WGS sequence"/>
</dbReference>
<feature type="compositionally biased region" description="Basic and acidic residues" evidence="2">
    <location>
        <begin position="149"/>
        <end position="159"/>
    </location>
</feature>
<dbReference type="PROSITE" id="PS51257">
    <property type="entry name" value="PROKAR_LIPOPROTEIN"/>
    <property type="match status" value="1"/>
</dbReference>
<dbReference type="Gene3D" id="3.10.350.10">
    <property type="entry name" value="LysM domain"/>
    <property type="match status" value="1"/>
</dbReference>
<feature type="compositionally biased region" description="Polar residues" evidence="2">
    <location>
        <begin position="127"/>
        <end position="144"/>
    </location>
</feature>
<feature type="compositionally biased region" description="Polar residues" evidence="2">
    <location>
        <begin position="108"/>
        <end position="118"/>
    </location>
</feature>
<feature type="chain" id="PRO_5046791229" evidence="3">
    <location>
        <begin position="18"/>
        <end position="298"/>
    </location>
</feature>
<dbReference type="InterPro" id="IPR050570">
    <property type="entry name" value="Cell_wall_metabolism_enzyme"/>
</dbReference>
<dbReference type="SUPFAM" id="SSF51261">
    <property type="entry name" value="Duplicated hybrid motif"/>
    <property type="match status" value="1"/>
</dbReference>
<proteinExistence type="inferred from homology"/>
<dbReference type="PROSITE" id="PS51782">
    <property type="entry name" value="LYSM"/>
    <property type="match status" value="1"/>
</dbReference>
<evidence type="ECO:0000256" key="2">
    <source>
        <dbReference type="SAM" id="MobiDB-lite"/>
    </source>
</evidence>
<dbReference type="InterPro" id="IPR016047">
    <property type="entry name" value="M23ase_b-sheet_dom"/>
</dbReference>
<dbReference type="InterPro" id="IPR018392">
    <property type="entry name" value="LysM"/>
</dbReference>
<feature type="signal peptide" evidence="3">
    <location>
        <begin position="1"/>
        <end position="17"/>
    </location>
</feature>
<dbReference type="CDD" id="cd12797">
    <property type="entry name" value="M23_peptidase"/>
    <property type="match status" value="1"/>
</dbReference>
<reference evidence="6" key="1">
    <citation type="journal article" date="2019" name="Int. J. Syst. Evol. Microbiol.">
        <title>The Global Catalogue of Microorganisms (GCM) 10K type strain sequencing project: providing services to taxonomists for standard genome sequencing and annotation.</title>
        <authorList>
            <consortium name="The Broad Institute Genomics Platform"/>
            <consortium name="The Broad Institute Genome Sequencing Center for Infectious Disease"/>
            <person name="Wu L."/>
            <person name="Ma J."/>
        </authorList>
    </citation>
    <scope>NUCLEOTIDE SEQUENCE [LARGE SCALE GENOMIC DNA]</scope>
    <source>
        <strain evidence="6">KCTC 42953</strain>
    </source>
</reference>
<feature type="region of interest" description="Disordered" evidence="2">
    <location>
        <begin position="102"/>
        <end position="172"/>
    </location>
</feature>
<evidence type="ECO:0000256" key="1">
    <source>
        <dbReference type="ARBA" id="ARBA00038420"/>
    </source>
</evidence>
<dbReference type="EMBL" id="JBHRTS010000003">
    <property type="protein sequence ID" value="MFC3193925.1"/>
    <property type="molecule type" value="Genomic_DNA"/>
</dbReference>
<feature type="region of interest" description="Disordered" evidence="2">
    <location>
        <begin position="22"/>
        <end position="54"/>
    </location>
</feature>
<gene>
    <name evidence="5" type="ORF">ACFODZ_06705</name>
</gene>
<dbReference type="SMART" id="SM00257">
    <property type="entry name" value="LysM"/>
    <property type="match status" value="1"/>
</dbReference>
<comment type="similarity">
    <text evidence="1">Belongs to the E.coli NlpD/Haemophilus LppB family.</text>
</comment>
<organism evidence="5 6">
    <name type="scientific">Marinicella sediminis</name>
    <dbReference type="NCBI Taxonomy" id="1792834"/>
    <lineage>
        <taxon>Bacteria</taxon>
        <taxon>Pseudomonadati</taxon>
        <taxon>Pseudomonadota</taxon>
        <taxon>Gammaproteobacteria</taxon>
        <taxon>Lysobacterales</taxon>
        <taxon>Marinicellaceae</taxon>
        <taxon>Marinicella</taxon>
    </lineage>
</organism>
<dbReference type="InterPro" id="IPR036779">
    <property type="entry name" value="LysM_dom_sf"/>
</dbReference>
<name>A0ABV7J711_9GAMM</name>
<protein>
    <submittedName>
        <fullName evidence="5">Peptidoglycan DD-metalloendopeptidase family protein</fullName>
    </submittedName>
</protein>
<evidence type="ECO:0000313" key="6">
    <source>
        <dbReference type="Proteomes" id="UP001595533"/>
    </source>
</evidence>
<comment type="caution">
    <text evidence="5">The sequence shown here is derived from an EMBL/GenBank/DDBJ whole genome shotgun (WGS) entry which is preliminary data.</text>
</comment>
<dbReference type="PANTHER" id="PTHR21666">
    <property type="entry name" value="PEPTIDASE-RELATED"/>
    <property type="match status" value="1"/>
</dbReference>
<keyword evidence="3" id="KW-0732">Signal</keyword>
<dbReference type="PANTHER" id="PTHR21666:SF263">
    <property type="entry name" value="MUREIN HYDROLASE ACTIVATOR NLPD"/>
    <property type="match status" value="1"/>
</dbReference>
<dbReference type="InterPro" id="IPR011055">
    <property type="entry name" value="Dup_hybrid_motif"/>
</dbReference>
<feature type="compositionally biased region" description="Basic residues" evidence="2">
    <location>
        <begin position="32"/>
        <end position="45"/>
    </location>
</feature>
<evidence type="ECO:0000313" key="5">
    <source>
        <dbReference type="EMBL" id="MFC3193925.1"/>
    </source>
</evidence>
<sequence length="298" mass="32649">MKLLLIISLLVGLTACAPRRPAQVDEVNPKPQRSHTRLNSRHTERKNKTTQQYKVKKGDSLYSIGFRYQVDYKKLAALNDIKPPYRIYPGQIIRLKGSIPAATPKQPAKTQPLTSGPKVSSGKEKTQPQVTQAPATNRPKTSTTAKSSQPEKPKPEVKPAVKPTRKPVVTATPNNSNLKWLWPTDGKIRSTFLASNPARKGISIGGREGQPVKAAEAGVVVYSGNGLLGYGELVIIKHNDQYLSAYGHNKALKVKEGEMVKRGQVIAELGSSGTNVNNLHFEIRKNGKPVNPLDYVKP</sequence>
<dbReference type="Pfam" id="PF01476">
    <property type="entry name" value="LysM"/>
    <property type="match status" value="1"/>
</dbReference>
<dbReference type="CDD" id="cd00118">
    <property type="entry name" value="LysM"/>
    <property type="match status" value="1"/>
</dbReference>